<proteinExistence type="predicted"/>
<keyword evidence="2" id="KW-1185">Reference proteome</keyword>
<dbReference type="EMBL" id="KK734681">
    <property type="protein sequence ID" value="KFR10059.1"/>
    <property type="molecule type" value="Genomic_DNA"/>
</dbReference>
<reference evidence="1 2" key="1">
    <citation type="submission" date="2014-04" db="EMBL/GenBank/DDBJ databases">
        <title>Genome evolution of avian class.</title>
        <authorList>
            <person name="Zhang G."/>
            <person name="Li C."/>
        </authorList>
    </citation>
    <scope>NUCLEOTIDE SEQUENCE [LARGE SCALE GENOMIC DNA]</scope>
    <source>
        <strain evidence="1">BGI_N306</strain>
    </source>
</reference>
<name>A0A091W3N8_OPIHO</name>
<evidence type="ECO:0008006" key="3">
    <source>
        <dbReference type="Google" id="ProtNLM"/>
    </source>
</evidence>
<feature type="non-terminal residue" evidence="1">
    <location>
        <position position="1"/>
    </location>
</feature>
<feature type="non-terminal residue" evidence="1">
    <location>
        <position position="55"/>
    </location>
</feature>
<dbReference type="PhylomeDB" id="A0A091W3N8"/>
<protein>
    <recommendedName>
        <fullName evidence="3">Nidogen G2 beta-barrel domain-containing protein</fullName>
    </recommendedName>
</protein>
<evidence type="ECO:0000313" key="1">
    <source>
        <dbReference type="EMBL" id="KFR10059.1"/>
    </source>
</evidence>
<accession>A0A091W3N8</accession>
<sequence length="55" mass="6403">NGSKLKEGRFRLGIRKKFFTMRVVRHWHRLPREAVDVPSLAVFKARLDAALSNLI</sequence>
<dbReference type="Proteomes" id="UP000053605">
    <property type="component" value="Unassembled WGS sequence"/>
</dbReference>
<organism evidence="1 2">
    <name type="scientific">Opisthocomus hoazin</name>
    <name type="common">Hoatzin</name>
    <name type="synonym">Phasianus hoazin</name>
    <dbReference type="NCBI Taxonomy" id="30419"/>
    <lineage>
        <taxon>Eukaryota</taxon>
        <taxon>Metazoa</taxon>
        <taxon>Chordata</taxon>
        <taxon>Craniata</taxon>
        <taxon>Vertebrata</taxon>
        <taxon>Euteleostomi</taxon>
        <taxon>Archelosauria</taxon>
        <taxon>Archosauria</taxon>
        <taxon>Dinosauria</taxon>
        <taxon>Saurischia</taxon>
        <taxon>Theropoda</taxon>
        <taxon>Coelurosauria</taxon>
        <taxon>Aves</taxon>
        <taxon>Neognathae</taxon>
        <taxon>Neoaves</taxon>
        <taxon>Opisthocomiformes</taxon>
        <taxon>Opisthocomidae</taxon>
        <taxon>Opisthocomus</taxon>
    </lineage>
</organism>
<dbReference type="AlphaFoldDB" id="A0A091W3N8"/>
<evidence type="ECO:0000313" key="2">
    <source>
        <dbReference type="Proteomes" id="UP000053605"/>
    </source>
</evidence>
<gene>
    <name evidence="1" type="ORF">N306_13509</name>
</gene>